<feature type="transmembrane region" description="Helical" evidence="6">
    <location>
        <begin position="99"/>
        <end position="119"/>
    </location>
</feature>
<dbReference type="InterPro" id="IPR052337">
    <property type="entry name" value="SAT4-like"/>
</dbReference>
<keyword evidence="3 6" id="KW-1133">Transmembrane helix</keyword>
<evidence type="ECO:0000259" key="7">
    <source>
        <dbReference type="Pfam" id="PF20684"/>
    </source>
</evidence>
<evidence type="ECO:0000313" key="8">
    <source>
        <dbReference type="EMBL" id="PSN74645.1"/>
    </source>
</evidence>
<keyword evidence="4 6" id="KW-0472">Membrane</keyword>
<name>A0A2T2PAH2_CORCC</name>
<feature type="transmembrane region" description="Helical" evidence="6">
    <location>
        <begin position="215"/>
        <end position="237"/>
    </location>
</feature>
<evidence type="ECO:0000256" key="3">
    <source>
        <dbReference type="ARBA" id="ARBA00022989"/>
    </source>
</evidence>
<evidence type="ECO:0000256" key="1">
    <source>
        <dbReference type="ARBA" id="ARBA00004141"/>
    </source>
</evidence>
<comment type="subcellular location">
    <subcellularLocation>
        <location evidence="1">Membrane</location>
        <topology evidence="1">Multi-pass membrane protein</topology>
    </subcellularLocation>
</comment>
<protein>
    <recommendedName>
        <fullName evidence="7">Rhodopsin domain-containing protein</fullName>
    </recommendedName>
</protein>
<dbReference type="Pfam" id="PF20684">
    <property type="entry name" value="Fung_rhodopsin"/>
    <property type="match status" value="1"/>
</dbReference>
<keyword evidence="2 6" id="KW-0812">Transmembrane</keyword>
<feature type="transmembrane region" description="Helical" evidence="6">
    <location>
        <begin position="179"/>
        <end position="203"/>
    </location>
</feature>
<dbReference type="EMBL" id="KZ678128">
    <property type="protein sequence ID" value="PSN74645.1"/>
    <property type="molecule type" value="Genomic_DNA"/>
</dbReference>
<feature type="transmembrane region" description="Helical" evidence="6">
    <location>
        <begin position="20"/>
        <end position="41"/>
    </location>
</feature>
<evidence type="ECO:0000256" key="6">
    <source>
        <dbReference type="SAM" id="Phobius"/>
    </source>
</evidence>
<dbReference type="GO" id="GO:0016020">
    <property type="term" value="C:membrane"/>
    <property type="evidence" value="ECO:0007669"/>
    <property type="project" value="UniProtKB-SubCell"/>
</dbReference>
<feature type="transmembrane region" description="Helical" evidence="6">
    <location>
        <begin position="131"/>
        <end position="153"/>
    </location>
</feature>
<feature type="domain" description="Rhodopsin" evidence="7">
    <location>
        <begin position="54"/>
        <end position="280"/>
    </location>
</feature>
<proteinExistence type="inferred from homology"/>
<evidence type="ECO:0000256" key="2">
    <source>
        <dbReference type="ARBA" id="ARBA00022692"/>
    </source>
</evidence>
<dbReference type="PANTHER" id="PTHR33048">
    <property type="entry name" value="PTH11-LIKE INTEGRAL MEMBRANE PROTEIN (AFU_ORTHOLOGUE AFUA_5G11245)"/>
    <property type="match status" value="1"/>
</dbReference>
<dbReference type="AlphaFoldDB" id="A0A2T2PAH2"/>
<evidence type="ECO:0000256" key="4">
    <source>
        <dbReference type="ARBA" id="ARBA00023136"/>
    </source>
</evidence>
<evidence type="ECO:0000256" key="5">
    <source>
        <dbReference type="ARBA" id="ARBA00038359"/>
    </source>
</evidence>
<dbReference type="OrthoDB" id="3934549at2759"/>
<organism evidence="8 9">
    <name type="scientific">Corynespora cassiicola Philippines</name>
    <dbReference type="NCBI Taxonomy" id="1448308"/>
    <lineage>
        <taxon>Eukaryota</taxon>
        <taxon>Fungi</taxon>
        <taxon>Dikarya</taxon>
        <taxon>Ascomycota</taxon>
        <taxon>Pezizomycotina</taxon>
        <taxon>Dothideomycetes</taxon>
        <taxon>Pleosporomycetidae</taxon>
        <taxon>Pleosporales</taxon>
        <taxon>Corynesporascaceae</taxon>
        <taxon>Corynespora</taxon>
    </lineage>
</organism>
<comment type="similarity">
    <text evidence="5">Belongs to the SAT4 family.</text>
</comment>
<sequence length="395" mass="44335">MAEEQSASPQGPEDDRTPNYVIFAIGMALLTATTVALRFWSRLLGTRGLPNRNTRQFWRDDWTALMAMHLPRAIPPRFWPTHLADPPQDIPTIVKLTWILYFIHNASMFLTKLSALLFLTRTFPTHANSKWWNYAVWVTHGMNAAWFFGVSIANLTSCMPYERIWSPLATRNCPELRTVWMVGTVPDTFIDLAILILPLPKVWALRISRAKKTSAFLVTFLGYSVVVVSLGLTVSIIRGGNGEIVDMTYETMPLVYWSSAQGPTAVVSICVPPMWSLVRRLHQAYLLPLSIRISSCRGTNSRNLSGPKRHDCVFDINIGRSGDSPGVIIRQFHDESSYSFEDLKRSNHSTGIKSGILSKGIKEPAPAYLKDPQIGIAEKVGPSIQNVFYRQTNGV</sequence>
<gene>
    <name evidence="8" type="ORF">BS50DRAFT_615494</name>
</gene>
<reference evidence="8 9" key="1">
    <citation type="journal article" date="2018" name="Front. Microbiol.">
        <title>Genome-Wide Analysis of Corynespora cassiicola Leaf Fall Disease Putative Effectors.</title>
        <authorList>
            <person name="Lopez D."/>
            <person name="Ribeiro S."/>
            <person name="Label P."/>
            <person name="Fumanal B."/>
            <person name="Venisse J.S."/>
            <person name="Kohler A."/>
            <person name="de Oliveira R.R."/>
            <person name="Labutti K."/>
            <person name="Lipzen A."/>
            <person name="Lail K."/>
            <person name="Bauer D."/>
            <person name="Ohm R.A."/>
            <person name="Barry K.W."/>
            <person name="Spatafora J."/>
            <person name="Grigoriev I.V."/>
            <person name="Martin F.M."/>
            <person name="Pujade-Renaud V."/>
        </authorList>
    </citation>
    <scope>NUCLEOTIDE SEQUENCE [LARGE SCALE GENOMIC DNA]</scope>
    <source>
        <strain evidence="8 9">Philippines</strain>
    </source>
</reference>
<dbReference type="InterPro" id="IPR049326">
    <property type="entry name" value="Rhodopsin_dom_fungi"/>
</dbReference>
<accession>A0A2T2PAH2</accession>
<keyword evidence="9" id="KW-1185">Reference proteome</keyword>
<dbReference type="Proteomes" id="UP000240883">
    <property type="component" value="Unassembled WGS sequence"/>
</dbReference>
<dbReference type="PANTHER" id="PTHR33048:SF47">
    <property type="entry name" value="INTEGRAL MEMBRANE PROTEIN-RELATED"/>
    <property type="match status" value="1"/>
</dbReference>
<evidence type="ECO:0000313" key="9">
    <source>
        <dbReference type="Proteomes" id="UP000240883"/>
    </source>
</evidence>